<reference evidence="1 2" key="1">
    <citation type="journal article" date="2005" name="Nature">
        <title>The genome sequence of the rice blast fungus Magnaporthe grisea.</title>
        <authorList>
            <person name="Dean R.A."/>
            <person name="Talbot N.J."/>
            <person name="Ebbole D.J."/>
            <person name="Farman M.L."/>
            <person name="Mitchell T.K."/>
            <person name="Orbach M.J."/>
            <person name="Thon M."/>
            <person name="Kulkarni R."/>
            <person name="Xu J.R."/>
            <person name="Pan H."/>
            <person name="Read N.D."/>
            <person name="Lee Y.H."/>
            <person name="Carbone I."/>
            <person name="Brown D."/>
            <person name="Oh Y.Y."/>
            <person name="Donofrio N."/>
            <person name="Jeong J.S."/>
            <person name="Soanes D.M."/>
            <person name="Djonovic S."/>
            <person name="Kolomiets E."/>
            <person name="Rehmeyer C."/>
            <person name="Li W."/>
            <person name="Harding M."/>
            <person name="Kim S."/>
            <person name="Lebrun M.H."/>
            <person name="Bohnert H."/>
            <person name="Coughlan S."/>
            <person name="Butler J."/>
            <person name="Calvo S."/>
            <person name="Ma L.J."/>
            <person name="Nicol R."/>
            <person name="Purcell S."/>
            <person name="Nusbaum C."/>
            <person name="Galagan J.E."/>
            <person name="Birren B.W."/>
        </authorList>
    </citation>
    <scope>NUCLEOTIDE SEQUENCE [LARGE SCALE GENOMIC DNA]</scope>
    <source>
        <strain evidence="2">70-15 / ATCC MYA-4617 / FGSC 8958</strain>
    </source>
</reference>
<dbReference type="HOGENOM" id="CLU_1384408_0_0_1"/>
<dbReference type="VEuPathDB" id="FungiDB:MGG_17796"/>
<dbReference type="KEGG" id="mgr:MGG_17796"/>
<dbReference type="AlphaFoldDB" id="G4NI19"/>
<dbReference type="EMBL" id="CM001236">
    <property type="protein sequence ID" value="EHA47879.1"/>
    <property type="molecule type" value="Genomic_DNA"/>
</dbReference>
<evidence type="ECO:0000313" key="1">
    <source>
        <dbReference type="EMBL" id="EHA47879.1"/>
    </source>
</evidence>
<dbReference type="InParanoid" id="G4NI19"/>
<name>G4NI19_PYRO7</name>
<evidence type="ECO:0000313" key="2">
    <source>
        <dbReference type="Proteomes" id="UP000009058"/>
    </source>
</evidence>
<dbReference type="Proteomes" id="UP000009058">
    <property type="component" value="Chromosome 6"/>
</dbReference>
<sequence>MRSETAGTTDLSPINAVELMWHKHRCGDGHLLAYPAHAHVLKSIVERFSFDVEQISQLVAIMETTKDMYLVDRERCLEAWGICGNRVEGWIPKHGDYPDEETESEGGMGAEVVRFGEGDGSRMAEELKAFLKKHPTWHETKESGQAEASLEDVWPAFEEIGVTGTDLVALPYTWFDTRLRSLRNRGCIQRVPCQDST</sequence>
<accession>G4NI19</accession>
<protein>
    <submittedName>
        <fullName evidence="1">Uncharacterized protein</fullName>
    </submittedName>
</protein>
<proteinExistence type="predicted"/>
<organism evidence="1 2">
    <name type="scientific">Pyricularia oryzae (strain 70-15 / ATCC MYA-4617 / FGSC 8958)</name>
    <name type="common">Rice blast fungus</name>
    <name type="synonym">Magnaporthe oryzae</name>
    <dbReference type="NCBI Taxonomy" id="242507"/>
    <lineage>
        <taxon>Eukaryota</taxon>
        <taxon>Fungi</taxon>
        <taxon>Dikarya</taxon>
        <taxon>Ascomycota</taxon>
        <taxon>Pezizomycotina</taxon>
        <taxon>Sordariomycetes</taxon>
        <taxon>Sordariomycetidae</taxon>
        <taxon>Magnaporthales</taxon>
        <taxon>Pyriculariaceae</taxon>
        <taxon>Pyricularia</taxon>
    </lineage>
</organism>
<dbReference type="RefSeq" id="XP_003720246.1">
    <property type="nucleotide sequence ID" value="XM_003720198.1"/>
</dbReference>
<dbReference type="GeneID" id="12987245"/>
<reference key="2">
    <citation type="submission" date="2011-05" db="EMBL/GenBank/DDBJ databases">
        <title>The Genome Sequence of Magnaporthe oryzae 70-15.</title>
        <authorList>
            <consortium name="The Broad Institute Genome Sequencing Platform"/>
            <person name="Ma L.-J."/>
            <person name="Dead R."/>
            <person name="Young S.K."/>
            <person name="Zeng Q."/>
            <person name="Gargeya S."/>
            <person name="Fitzgerald M."/>
            <person name="Haas B."/>
            <person name="Abouelleil A."/>
            <person name="Alvarado L."/>
            <person name="Arachchi H.M."/>
            <person name="Berlin A."/>
            <person name="Brown A."/>
            <person name="Chapman S.B."/>
            <person name="Chen Z."/>
            <person name="Dunbar C."/>
            <person name="Freedman E."/>
            <person name="Gearin G."/>
            <person name="Gellesch M."/>
            <person name="Goldberg J."/>
            <person name="Griggs A."/>
            <person name="Gujja S."/>
            <person name="Heiman D."/>
            <person name="Howarth C."/>
            <person name="Larson L."/>
            <person name="Lui A."/>
            <person name="MacDonald P.J.P."/>
            <person name="Mehta T."/>
            <person name="Montmayeur A."/>
            <person name="Murphy C."/>
            <person name="Neiman D."/>
            <person name="Pearson M."/>
            <person name="Priest M."/>
            <person name="Roberts A."/>
            <person name="Saif S."/>
            <person name="Shea T."/>
            <person name="Shenoy N."/>
            <person name="Sisk P."/>
            <person name="Stolte C."/>
            <person name="Sykes S."/>
            <person name="Yandava C."/>
            <person name="Wortman J."/>
            <person name="Nusbaum C."/>
            <person name="Birren B."/>
        </authorList>
    </citation>
    <scope>NUCLEOTIDE SEQUENCE</scope>
    <source>
        <strain>70-15</strain>
    </source>
</reference>
<keyword evidence="2" id="KW-1185">Reference proteome</keyword>
<gene>
    <name evidence="1" type="ORF">MGG_17796</name>
</gene>